<evidence type="ECO:0000256" key="9">
    <source>
        <dbReference type="ARBA" id="ARBA00022989"/>
    </source>
</evidence>
<evidence type="ECO:0000256" key="13">
    <source>
        <dbReference type="SAM" id="MobiDB-lite"/>
    </source>
</evidence>
<evidence type="ECO:0000256" key="11">
    <source>
        <dbReference type="ARBA" id="ARBA00023136"/>
    </source>
</evidence>
<evidence type="ECO:0000256" key="5">
    <source>
        <dbReference type="ARBA" id="ARBA00022617"/>
    </source>
</evidence>
<organism evidence="16 17">
    <name type="scientific">Achromobacter seleniivolatilans</name>
    <dbReference type="NCBI Taxonomy" id="3047478"/>
    <lineage>
        <taxon>Bacteria</taxon>
        <taxon>Pseudomonadati</taxon>
        <taxon>Pseudomonadota</taxon>
        <taxon>Betaproteobacteria</taxon>
        <taxon>Burkholderiales</taxon>
        <taxon>Alcaligenaceae</taxon>
        <taxon>Achromobacter</taxon>
    </lineage>
</organism>
<keyword evidence="3" id="KW-0813">Transport</keyword>
<evidence type="ECO:0000259" key="15">
    <source>
        <dbReference type="Pfam" id="PF01292"/>
    </source>
</evidence>
<evidence type="ECO:0000256" key="7">
    <source>
        <dbReference type="ARBA" id="ARBA00022723"/>
    </source>
</evidence>
<evidence type="ECO:0000256" key="2">
    <source>
        <dbReference type="ARBA" id="ARBA00004651"/>
    </source>
</evidence>
<proteinExistence type="inferred from homology"/>
<keyword evidence="5" id="KW-0349">Heme</keyword>
<evidence type="ECO:0000313" key="17">
    <source>
        <dbReference type="Proteomes" id="UP001234798"/>
    </source>
</evidence>
<keyword evidence="9 14" id="KW-1133">Transmembrane helix</keyword>
<name>A0ABY9LU50_9BURK</name>
<dbReference type="InterPro" id="IPR016174">
    <property type="entry name" value="Di-haem_cyt_TM"/>
</dbReference>
<protein>
    <submittedName>
        <fullName evidence="16">Cytochrome b/b6 domain-containing protein</fullName>
    </submittedName>
</protein>
<feature type="transmembrane region" description="Helical" evidence="14">
    <location>
        <begin position="53"/>
        <end position="73"/>
    </location>
</feature>
<evidence type="ECO:0000256" key="4">
    <source>
        <dbReference type="ARBA" id="ARBA00022475"/>
    </source>
</evidence>
<evidence type="ECO:0000256" key="6">
    <source>
        <dbReference type="ARBA" id="ARBA00022692"/>
    </source>
</evidence>
<dbReference type="PANTHER" id="PTHR30529">
    <property type="entry name" value="CYTOCHROME B561"/>
    <property type="match status" value="1"/>
</dbReference>
<dbReference type="RefSeq" id="WP_306937312.1">
    <property type="nucleotide sequence ID" value="NZ_CP132976.1"/>
</dbReference>
<dbReference type="EMBL" id="CP132976">
    <property type="protein sequence ID" value="WMD18306.1"/>
    <property type="molecule type" value="Genomic_DNA"/>
</dbReference>
<sequence>MNPASAAPASPAYTRSQIALHWLSASLMIALILAGELRHLITAYTALSMRAVMIAHIACGMALLAVTLIRAGVRIAQRRAPGATRCVQDTCAHAVHLAIYGFVLAECLIGWIIVNAKGLAVPVPFTTLEFPRLVSENSGTVAASVLAHDVLGWLLYGLLALHVAAALWHHLVVRDGTLARMGWRRRPEQTRTTHPASVDQPSRGLAS</sequence>
<evidence type="ECO:0000256" key="3">
    <source>
        <dbReference type="ARBA" id="ARBA00022448"/>
    </source>
</evidence>
<evidence type="ECO:0000256" key="8">
    <source>
        <dbReference type="ARBA" id="ARBA00022982"/>
    </source>
</evidence>
<keyword evidence="6 14" id="KW-0812">Transmembrane</keyword>
<keyword evidence="10" id="KW-0408">Iron</keyword>
<keyword evidence="17" id="KW-1185">Reference proteome</keyword>
<evidence type="ECO:0000313" key="16">
    <source>
        <dbReference type="EMBL" id="WMD18306.1"/>
    </source>
</evidence>
<keyword evidence="8" id="KW-0249">Electron transport</keyword>
<feature type="transmembrane region" description="Helical" evidence="14">
    <location>
        <begin position="94"/>
        <end position="114"/>
    </location>
</feature>
<dbReference type="PANTHER" id="PTHR30529:SF3">
    <property type="entry name" value="CYTOCHROME B561 HOMOLOG 1"/>
    <property type="match status" value="1"/>
</dbReference>
<evidence type="ECO:0000256" key="1">
    <source>
        <dbReference type="ARBA" id="ARBA00001970"/>
    </source>
</evidence>
<evidence type="ECO:0000256" key="14">
    <source>
        <dbReference type="SAM" id="Phobius"/>
    </source>
</evidence>
<feature type="transmembrane region" description="Helical" evidence="14">
    <location>
        <begin position="20"/>
        <end position="41"/>
    </location>
</feature>
<gene>
    <name evidence="16" type="ORF">RAS12_16820</name>
</gene>
<evidence type="ECO:0000256" key="12">
    <source>
        <dbReference type="ARBA" id="ARBA00037975"/>
    </source>
</evidence>
<feature type="region of interest" description="Disordered" evidence="13">
    <location>
        <begin position="184"/>
        <end position="207"/>
    </location>
</feature>
<dbReference type="Proteomes" id="UP001234798">
    <property type="component" value="Chromosome"/>
</dbReference>
<dbReference type="InterPro" id="IPR011577">
    <property type="entry name" value="Cyt_b561_bac/Ni-Hgenase"/>
</dbReference>
<comment type="cofactor">
    <cofactor evidence="1">
        <name>heme b</name>
        <dbReference type="ChEBI" id="CHEBI:60344"/>
    </cofactor>
</comment>
<feature type="transmembrane region" description="Helical" evidence="14">
    <location>
        <begin position="153"/>
        <end position="173"/>
    </location>
</feature>
<reference evidence="16 17" key="1">
    <citation type="submission" date="2023-08" db="EMBL/GenBank/DDBJ databases">
        <title>Achromobacter seleniivolatilans sp. nov., isolated from seleniferous soil.</title>
        <authorList>
            <person name="Zhang S."/>
            <person name="Li K."/>
            <person name="Peng J."/>
            <person name="Zhao Q."/>
            <person name="Wang H."/>
            <person name="Guo Y."/>
        </authorList>
    </citation>
    <scope>NUCLEOTIDE SEQUENCE [LARGE SCALE GENOMIC DNA]</scope>
    <source>
        <strain evidence="16 17">R39</strain>
    </source>
</reference>
<keyword evidence="4" id="KW-1003">Cell membrane</keyword>
<comment type="subcellular location">
    <subcellularLocation>
        <location evidence="2">Cell membrane</location>
        <topology evidence="2">Multi-pass membrane protein</topology>
    </subcellularLocation>
</comment>
<accession>A0ABY9LU50</accession>
<dbReference type="Pfam" id="PF01292">
    <property type="entry name" value="Ni_hydr_CYTB"/>
    <property type="match status" value="1"/>
</dbReference>
<keyword evidence="7" id="KW-0479">Metal-binding</keyword>
<dbReference type="InterPro" id="IPR052168">
    <property type="entry name" value="Cytochrome_b561_oxidase"/>
</dbReference>
<dbReference type="SUPFAM" id="SSF81342">
    <property type="entry name" value="Transmembrane di-heme cytochromes"/>
    <property type="match status" value="1"/>
</dbReference>
<comment type="similarity">
    <text evidence="12">Belongs to the cytochrome b561 family.</text>
</comment>
<feature type="domain" description="Cytochrome b561 bacterial/Ni-hydrogenase" evidence="15">
    <location>
        <begin position="13"/>
        <end position="181"/>
    </location>
</feature>
<keyword evidence="11 14" id="KW-0472">Membrane</keyword>
<evidence type="ECO:0000256" key="10">
    <source>
        <dbReference type="ARBA" id="ARBA00023004"/>
    </source>
</evidence>